<dbReference type="Pfam" id="PF02469">
    <property type="entry name" value="Fasciclin"/>
    <property type="match status" value="2"/>
</dbReference>
<evidence type="ECO:0000259" key="1">
    <source>
        <dbReference type="PROSITE" id="PS50213"/>
    </source>
</evidence>
<dbReference type="GO" id="GO:0005615">
    <property type="term" value="C:extracellular space"/>
    <property type="evidence" value="ECO:0007669"/>
    <property type="project" value="TreeGrafter"/>
</dbReference>
<accession>A0A1X7I092</accession>
<dbReference type="SMART" id="SM00554">
    <property type="entry name" value="FAS1"/>
    <property type="match status" value="1"/>
</dbReference>
<protein>
    <submittedName>
        <fullName evidence="2">Uncaracterized surface protein containing fasciclin (FAS1) repeats</fullName>
    </submittedName>
</protein>
<gene>
    <name evidence="2" type="ORF">SAMN05660862_0318</name>
</gene>
<name>A0A1X7I092_9SPHI</name>
<dbReference type="OrthoDB" id="1144324at2"/>
<dbReference type="InterPro" id="IPR050904">
    <property type="entry name" value="Adhesion/Biosynth-related"/>
</dbReference>
<dbReference type="EMBL" id="FXAU01000001">
    <property type="protein sequence ID" value="SMG07785.1"/>
    <property type="molecule type" value="Genomic_DNA"/>
</dbReference>
<dbReference type="PROSITE" id="PS50213">
    <property type="entry name" value="FAS1"/>
    <property type="match status" value="2"/>
</dbReference>
<dbReference type="PANTHER" id="PTHR10900">
    <property type="entry name" value="PERIOSTIN-RELATED"/>
    <property type="match status" value="1"/>
</dbReference>
<organism evidence="2 3">
    <name type="scientific">Sphingobacterium psychroaquaticum</name>
    <dbReference type="NCBI Taxonomy" id="561061"/>
    <lineage>
        <taxon>Bacteria</taxon>
        <taxon>Pseudomonadati</taxon>
        <taxon>Bacteroidota</taxon>
        <taxon>Sphingobacteriia</taxon>
        <taxon>Sphingobacteriales</taxon>
        <taxon>Sphingobacteriaceae</taxon>
        <taxon>Sphingobacterium</taxon>
    </lineage>
</organism>
<dbReference type="PROSITE" id="PS51257">
    <property type="entry name" value="PROKAR_LIPOPROTEIN"/>
    <property type="match status" value="1"/>
</dbReference>
<dbReference type="AlphaFoldDB" id="A0A1X7I092"/>
<dbReference type="InterPro" id="IPR036378">
    <property type="entry name" value="FAS1_dom_sf"/>
</dbReference>
<feature type="domain" description="FAS1" evidence="1">
    <location>
        <begin position="34"/>
        <end position="177"/>
    </location>
</feature>
<dbReference type="Proteomes" id="UP000192980">
    <property type="component" value="Unassembled WGS sequence"/>
</dbReference>
<proteinExistence type="predicted"/>
<keyword evidence="3" id="KW-1185">Reference proteome</keyword>
<dbReference type="STRING" id="561061.SAMN05660862_0318"/>
<dbReference type="SUPFAM" id="SSF82153">
    <property type="entry name" value="FAS1 domain"/>
    <property type="match status" value="2"/>
</dbReference>
<sequence>MKHRFLHTIFLFATCFVASCEHPDLTVVTPNENIRPAADFIKNNFEMTLFHAALQKTGLAAELNQEGPFTVLVPNDVAFNEIGVFRPTDFDRMNQDSLRRIIKYHVLPRRMFLADIPANGVDVRYATLEGTSLHTSLASFNPTGGSAVNDLFFDGASVLRKDVGLANGVLYVLDKVMKPQFETNIQALLTAKPEYRVFVAGLKKFGLWEQFGTAGPFTVFAPTNKALESLGITEEVLATMDVAKYNAEELFGTYIIYNKHFFISDSKVFSTINADGRYSYKLKGSPYVMTYFSNTSYPEWILGYNLELKSSDDVFAQIIARVEYRQRAKVDFLCTNGVVHNLETGLVKPGQALKK</sequence>
<reference evidence="2 3" key="1">
    <citation type="submission" date="2017-04" db="EMBL/GenBank/DDBJ databases">
        <authorList>
            <person name="Afonso C.L."/>
            <person name="Miller P.J."/>
            <person name="Scott M.A."/>
            <person name="Spackman E."/>
            <person name="Goraichik I."/>
            <person name="Dimitrov K.M."/>
            <person name="Suarez D.L."/>
            <person name="Swayne D.E."/>
        </authorList>
    </citation>
    <scope>NUCLEOTIDE SEQUENCE [LARGE SCALE GENOMIC DNA]</scope>
    <source>
        <strain evidence="2 3">DSM 22418</strain>
    </source>
</reference>
<dbReference type="PANTHER" id="PTHR10900:SF77">
    <property type="entry name" value="FI19380P1"/>
    <property type="match status" value="1"/>
</dbReference>
<dbReference type="RefSeq" id="WP_085471216.1">
    <property type="nucleotide sequence ID" value="NZ_FXAU01000001.1"/>
</dbReference>
<dbReference type="Gene3D" id="2.30.180.10">
    <property type="entry name" value="FAS1 domain"/>
    <property type="match status" value="2"/>
</dbReference>
<evidence type="ECO:0000313" key="3">
    <source>
        <dbReference type="Proteomes" id="UP000192980"/>
    </source>
</evidence>
<feature type="domain" description="FAS1" evidence="1">
    <location>
        <begin position="182"/>
        <end position="346"/>
    </location>
</feature>
<evidence type="ECO:0000313" key="2">
    <source>
        <dbReference type="EMBL" id="SMG07785.1"/>
    </source>
</evidence>
<dbReference type="InterPro" id="IPR000782">
    <property type="entry name" value="FAS1_domain"/>
</dbReference>